<dbReference type="RefSeq" id="WP_152063096.1">
    <property type="nucleotide sequence ID" value="NZ_CABWIC010000007.1"/>
</dbReference>
<dbReference type="OrthoDB" id="7460705at2"/>
<evidence type="ECO:0000313" key="2">
    <source>
        <dbReference type="Proteomes" id="UP000405524"/>
    </source>
</evidence>
<dbReference type="GeneID" id="77465352"/>
<organism evidence="1 2">
    <name type="scientific">Collinsella intestinalis</name>
    <dbReference type="NCBI Taxonomy" id="147207"/>
    <lineage>
        <taxon>Bacteria</taxon>
        <taxon>Bacillati</taxon>
        <taxon>Actinomycetota</taxon>
        <taxon>Coriobacteriia</taxon>
        <taxon>Coriobacteriales</taxon>
        <taxon>Coriobacteriaceae</taxon>
        <taxon>Collinsella</taxon>
    </lineage>
</organism>
<reference evidence="1 2" key="1">
    <citation type="submission" date="2019-10" db="EMBL/GenBank/DDBJ databases">
        <authorList>
            <person name="Wolf R A."/>
        </authorList>
    </citation>
    <scope>NUCLEOTIDE SEQUENCE [LARGE SCALE GENOMIC DNA]</scope>
    <source>
        <strain evidence="1">Collinsella_intestinalis_DSM_13632</strain>
    </source>
</reference>
<protein>
    <submittedName>
        <fullName evidence="1">Uncharacterized protein</fullName>
    </submittedName>
</protein>
<dbReference type="AlphaFoldDB" id="A0A5K1IT89"/>
<gene>
    <name evidence="1" type="ORF">JKKLCJKK_00361</name>
</gene>
<evidence type="ECO:0000313" key="1">
    <source>
        <dbReference type="EMBL" id="VWL91587.1"/>
    </source>
</evidence>
<proteinExistence type="predicted"/>
<dbReference type="EMBL" id="CABWIC010000007">
    <property type="protein sequence ID" value="VWL91587.1"/>
    <property type="molecule type" value="Genomic_DNA"/>
</dbReference>
<name>A0A5K1IT89_9ACTN</name>
<dbReference type="Proteomes" id="UP000405524">
    <property type="component" value="Unassembled WGS sequence"/>
</dbReference>
<sequence>MKVGQKWSPVEDEVIRRSYESVPTKKIAVALGRSVAGVRNRASMLGVRRERPWTEDDDRALTRMSGIVPDDEIAVSLNRTNGAVVARRRHLKALGAAIRPGRRRGSHG</sequence>
<accession>A0A5K1IT89</accession>